<dbReference type="AlphaFoldDB" id="A0A6A6DBE4"/>
<dbReference type="Proteomes" id="UP000800200">
    <property type="component" value="Unassembled WGS sequence"/>
</dbReference>
<evidence type="ECO:0000313" key="2">
    <source>
        <dbReference type="EMBL" id="KAF2175519.1"/>
    </source>
</evidence>
<protein>
    <submittedName>
        <fullName evidence="2">Uncharacterized protein</fullName>
    </submittedName>
</protein>
<name>A0A6A6DBE4_9PEZI</name>
<organism evidence="2 3">
    <name type="scientific">Zopfia rhizophila CBS 207.26</name>
    <dbReference type="NCBI Taxonomy" id="1314779"/>
    <lineage>
        <taxon>Eukaryota</taxon>
        <taxon>Fungi</taxon>
        <taxon>Dikarya</taxon>
        <taxon>Ascomycota</taxon>
        <taxon>Pezizomycotina</taxon>
        <taxon>Dothideomycetes</taxon>
        <taxon>Dothideomycetes incertae sedis</taxon>
        <taxon>Zopfiaceae</taxon>
        <taxon>Zopfia</taxon>
    </lineage>
</organism>
<keyword evidence="3" id="KW-1185">Reference proteome</keyword>
<reference evidence="2" key="1">
    <citation type="journal article" date="2020" name="Stud. Mycol.">
        <title>101 Dothideomycetes genomes: a test case for predicting lifestyles and emergence of pathogens.</title>
        <authorList>
            <person name="Haridas S."/>
            <person name="Albert R."/>
            <person name="Binder M."/>
            <person name="Bloem J."/>
            <person name="Labutti K."/>
            <person name="Salamov A."/>
            <person name="Andreopoulos B."/>
            <person name="Baker S."/>
            <person name="Barry K."/>
            <person name="Bills G."/>
            <person name="Bluhm B."/>
            <person name="Cannon C."/>
            <person name="Castanera R."/>
            <person name="Culley D."/>
            <person name="Daum C."/>
            <person name="Ezra D."/>
            <person name="Gonzalez J."/>
            <person name="Henrissat B."/>
            <person name="Kuo A."/>
            <person name="Liang C."/>
            <person name="Lipzen A."/>
            <person name="Lutzoni F."/>
            <person name="Magnuson J."/>
            <person name="Mondo S."/>
            <person name="Nolan M."/>
            <person name="Ohm R."/>
            <person name="Pangilinan J."/>
            <person name="Park H.-J."/>
            <person name="Ramirez L."/>
            <person name="Alfaro M."/>
            <person name="Sun H."/>
            <person name="Tritt A."/>
            <person name="Yoshinaga Y."/>
            <person name="Zwiers L.-H."/>
            <person name="Turgeon B."/>
            <person name="Goodwin S."/>
            <person name="Spatafora J."/>
            <person name="Crous P."/>
            <person name="Grigoriev I."/>
        </authorList>
    </citation>
    <scope>NUCLEOTIDE SEQUENCE</scope>
    <source>
        <strain evidence="2">CBS 207.26</strain>
    </source>
</reference>
<evidence type="ECO:0000256" key="1">
    <source>
        <dbReference type="SAM" id="MobiDB-lite"/>
    </source>
</evidence>
<feature type="compositionally biased region" description="Low complexity" evidence="1">
    <location>
        <begin position="56"/>
        <end position="69"/>
    </location>
</feature>
<accession>A0A6A6DBE4</accession>
<feature type="region of interest" description="Disordered" evidence="1">
    <location>
        <begin position="39"/>
        <end position="80"/>
    </location>
</feature>
<gene>
    <name evidence="2" type="ORF">K469DRAFT_683920</name>
</gene>
<evidence type="ECO:0000313" key="3">
    <source>
        <dbReference type="Proteomes" id="UP000800200"/>
    </source>
</evidence>
<dbReference type="EMBL" id="ML994731">
    <property type="protein sequence ID" value="KAF2175519.1"/>
    <property type="molecule type" value="Genomic_DNA"/>
</dbReference>
<proteinExistence type="predicted"/>
<sequence>METEGVVYELLGERNTLRSEERIFGSASTACIVRPRNSEAEFGLGRSEPAQEEIPSPSSSRYSDSGKSSEQNDGLPQEDSIIAEDSTSLKIGKEIYHANTKYIGVDEQCNIATSDVTPERMELVKKVVPLLPQERIDDSWVSFNGWDFVELGENEESDDDKKQRDWEYIGRDYAYELIETPSLASTCMECIENEYEGGIGDELESVVVEMTEVTDPHVSANQTATTYTFFKALFLNQHLFNRFKMPSKPTTDRREYPEHIVHGIWVLSCLRYGTKKIQKTYPLPISSIKSILKRLRKNKEEP</sequence>